<keyword evidence="1" id="KW-1133">Transmembrane helix</keyword>
<evidence type="ECO:0000313" key="3">
    <source>
        <dbReference type="Proteomes" id="UP000028504"/>
    </source>
</evidence>
<keyword evidence="1" id="KW-0472">Membrane</keyword>
<name>A0ABM5QNR8_9CORY</name>
<evidence type="ECO:0008006" key="4">
    <source>
        <dbReference type="Google" id="ProtNLM"/>
    </source>
</evidence>
<keyword evidence="1" id="KW-0812">Transmembrane</keyword>
<proteinExistence type="predicted"/>
<feature type="transmembrane region" description="Helical" evidence="1">
    <location>
        <begin position="130"/>
        <end position="150"/>
    </location>
</feature>
<evidence type="ECO:0000256" key="1">
    <source>
        <dbReference type="SAM" id="Phobius"/>
    </source>
</evidence>
<protein>
    <recommendedName>
        <fullName evidence="4">DUF2567 domain-containing protein</fullName>
    </recommendedName>
</protein>
<evidence type="ECO:0000313" key="2">
    <source>
        <dbReference type="EMBL" id="AIG64398.1"/>
    </source>
</evidence>
<feature type="transmembrane region" description="Helical" evidence="1">
    <location>
        <begin position="91"/>
        <end position="115"/>
    </location>
</feature>
<feature type="transmembrane region" description="Helical" evidence="1">
    <location>
        <begin position="59"/>
        <end position="79"/>
    </location>
</feature>
<keyword evidence="3" id="KW-1185">Reference proteome</keyword>
<dbReference type="RefSeq" id="WP_038606076.1">
    <property type="nucleotide sequence ID" value="NZ_CP008944.1"/>
</dbReference>
<organism evidence="2 3">
    <name type="scientific">Corynebacterium atypicum</name>
    <dbReference type="NCBI Taxonomy" id="191610"/>
    <lineage>
        <taxon>Bacteria</taxon>
        <taxon>Bacillati</taxon>
        <taxon>Actinomycetota</taxon>
        <taxon>Actinomycetes</taxon>
        <taxon>Mycobacteriales</taxon>
        <taxon>Corynebacteriaceae</taxon>
        <taxon>Corynebacterium</taxon>
    </lineage>
</organism>
<sequence>MDVLRPLVHAAAGVFSLAMPLYALVGAVWGVLRPRLTLTLDYDLAAVGPAASGASFRGFFWFVVATCAVSAVMALATYIRAPAARGVAMLIWLALLAALGVAVCGVVGDAVASLIADPPRTIAAPVRRGVAPFIAASLSAAVLYFSALAVDLADEHSEQDEEQAGGAAVES</sequence>
<gene>
    <name evidence="2" type="ORF">CATYP_07120</name>
</gene>
<feature type="transmembrane region" description="Helical" evidence="1">
    <location>
        <begin position="7"/>
        <end position="32"/>
    </location>
</feature>
<dbReference type="Proteomes" id="UP000028504">
    <property type="component" value="Chromosome"/>
</dbReference>
<reference evidence="2 3" key="1">
    <citation type="submission" date="2014-07" db="EMBL/GenBank/DDBJ databases">
        <title>Complete genome sequence of Corynebacterium atypicum DSM 44849: identifiction of the mycolic acid biosynthesis genes.</title>
        <authorList>
            <person name="Tippelt A."/>
            <person name="Mollmann S."/>
            <person name="Albersmeier A."/>
            <person name="Jaenicke S."/>
            <person name="Ruckert C."/>
            <person name="Tauch A."/>
        </authorList>
    </citation>
    <scope>NUCLEOTIDE SEQUENCE [LARGE SCALE GENOMIC DNA]</scope>
    <source>
        <strain evidence="2 3">R2070</strain>
    </source>
</reference>
<dbReference type="EMBL" id="CP008944">
    <property type="protein sequence ID" value="AIG64398.1"/>
    <property type="molecule type" value="Genomic_DNA"/>
</dbReference>
<accession>A0ABM5QNR8</accession>